<protein>
    <submittedName>
        <fullName evidence="1">Uncharacterized protein</fullName>
    </submittedName>
</protein>
<dbReference type="Proteomes" id="UP000268007">
    <property type="component" value="Unassembled WGS sequence"/>
</dbReference>
<keyword evidence="2" id="KW-1185">Reference proteome</keyword>
<accession>A0A495J2Z8</accession>
<evidence type="ECO:0000313" key="1">
    <source>
        <dbReference type="EMBL" id="RKR83051.1"/>
    </source>
</evidence>
<name>A0A495J2Z8_9SPHI</name>
<sequence>MNTHEWPRCIKTARRKRRLVKTHRDKQLIQLYKRRKELWEQRALLPMVPLEYPYQRGWKRFFVLRDDLKHSPRAEFYTTLLSKINTVQHDRDKAFKRKKRRRSRYGYVQTKQALKEFLAYCWNNNKIGLTEQEMACFTLVETFDIKTRRANMKYVFNEPWRYVLKVEPNMVTHTKLLDVDIERELSQTKNHVDNHYLTPRIDKLKYGCRYRWHSWYYEPAKYINKFKNIPRYSPKEVYLELET</sequence>
<proteinExistence type="predicted"/>
<dbReference type="RefSeq" id="WP_121198590.1">
    <property type="nucleotide sequence ID" value="NZ_RBKU01000001.1"/>
</dbReference>
<gene>
    <name evidence="1" type="ORF">BDD43_3251</name>
</gene>
<dbReference type="EMBL" id="RBKU01000001">
    <property type="protein sequence ID" value="RKR83051.1"/>
    <property type="molecule type" value="Genomic_DNA"/>
</dbReference>
<dbReference type="AlphaFoldDB" id="A0A495J2Z8"/>
<dbReference type="OrthoDB" id="670236at2"/>
<comment type="caution">
    <text evidence="1">The sequence shown here is derived from an EMBL/GenBank/DDBJ whole genome shotgun (WGS) entry which is preliminary data.</text>
</comment>
<reference evidence="1 2" key="1">
    <citation type="submission" date="2018-10" db="EMBL/GenBank/DDBJ databases">
        <title>Genomic Encyclopedia of Archaeal and Bacterial Type Strains, Phase II (KMG-II): from individual species to whole genera.</title>
        <authorList>
            <person name="Goeker M."/>
        </authorList>
    </citation>
    <scope>NUCLEOTIDE SEQUENCE [LARGE SCALE GENOMIC DNA]</scope>
    <source>
        <strain evidence="1 2">DSM 18602</strain>
    </source>
</reference>
<evidence type="ECO:0000313" key="2">
    <source>
        <dbReference type="Proteomes" id="UP000268007"/>
    </source>
</evidence>
<organism evidence="1 2">
    <name type="scientific">Mucilaginibacter gracilis</name>
    <dbReference type="NCBI Taxonomy" id="423350"/>
    <lineage>
        <taxon>Bacteria</taxon>
        <taxon>Pseudomonadati</taxon>
        <taxon>Bacteroidota</taxon>
        <taxon>Sphingobacteriia</taxon>
        <taxon>Sphingobacteriales</taxon>
        <taxon>Sphingobacteriaceae</taxon>
        <taxon>Mucilaginibacter</taxon>
    </lineage>
</organism>